<dbReference type="GO" id="GO:0006950">
    <property type="term" value="P:response to stress"/>
    <property type="evidence" value="ECO:0007669"/>
    <property type="project" value="TreeGrafter"/>
</dbReference>
<dbReference type="InterPro" id="IPR036390">
    <property type="entry name" value="WH_DNA-bd_sf"/>
</dbReference>
<dbReference type="PROSITE" id="PS50995">
    <property type="entry name" value="HTH_MARR_2"/>
    <property type="match status" value="1"/>
</dbReference>
<accession>A0AAU7CSW9</accession>
<evidence type="ECO:0000313" key="2">
    <source>
        <dbReference type="EMBL" id="XBH08554.1"/>
    </source>
</evidence>
<dbReference type="AlphaFoldDB" id="A0AAU7CSW9"/>
<feature type="domain" description="HTH marR-type" evidence="1">
    <location>
        <begin position="15"/>
        <end position="147"/>
    </location>
</feature>
<dbReference type="Pfam" id="PF12802">
    <property type="entry name" value="MarR_2"/>
    <property type="match status" value="1"/>
</dbReference>
<dbReference type="EMBL" id="CP121194">
    <property type="protein sequence ID" value="XBH08554.1"/>
    <property type="molecule type" value="Genomic_DNA"/>
</dbReference>
<name>A0AAU7CSW9_9BACT</name>
<evidence type="ECO:0000259" key="1">
    <source>
        <dbReference type="PROSITE" id="PS50995"/>
    </source>
</evidence>
<dbReference type="SUPFAM" id="SSF46785">
    <property type="entry name" value="Winged helix' DNA-binding domain"/>
    <property type="match status" value="1"/>
</dbReference>
<organism evidence="2">
    <name type="scientific">Edaphobacter paludis</name>
    <dbReference type="NCBI Taxonomy" id="3035702"/>
    <lineage>
        <taxon>Bacteria</taxon>
        <taxon>Pseudomonadati</taxon>
        <taxon>Acidobacteriota</taxon>
        <taxon>Terriglobia</taxon>
        <taxon>Terriglobales</taxon>
        <taxon>Acidobacteriaceae</taxon>
        <taxon>Edaphobacter</taxon>
    </lineage>
</organism>
<evidence type="ECO:0000313" key="3">
    <source>
        <dbReference type="EMBL" id="XBH11861.1"/>
    </source>
</evidence>
<proteinExistence type="predicted"/>
<dbReference type="EMBL" id="CP121195">
    <property type="protein sequence ID" value="XBH11861.1"/>
    <property type="molecule type" value="Genomic_DNA"/>
</dbReference>
<dbReference type="InterPro" id="IPR000835">
    <property type="entry name" value="HTH_MarR-typ"/>
</dbReference>
<sequence>MNNPTKHEKEPDLSGVHLWLVLSKAARSVEAHALRNIRGFGIGQSDFGVLEALLHRGPLSVKQIGAKVLLTSGSMTAAVDRLEAKGLVTRQDDPEDRRSWIIHLTETGRELIERVFADHREAMENAVSEFPVEERAALIKALRRLGRAAEEKF</sequence>
<dbReference type="RefSeq" id="WP_348266063.1">
    <property type="nucleotide sequence ID" value="NZ_CP121194.1"/>
</dbReference>
<dbReference type="KEGG" id="epl:P4G45_08575"/>
<protein>
    <submittedName>
        <fullName evidence="2">MarR family transcriptional regulator</fullName>
    </submittedName>
</protein>
<reference evidence="2" key="1">
    <citation type="submission" date="2023-03" db="EMBL/GenBank/DDBJ databases">
        <title>Edaphobacter sp.</title>
        <authorList>
            <person name="Huber K.J."/>
            <person name="Papendorf J."/>
            <person name="Pilke C."/>
            <person name="Bunk B."/>
            <person name="Sproeer C."/>
            <person name="Pester M."/>
        </authorList>
    </citation>
    <scope>NUCLEOTIDE SEQUENCE</scope>
    <source>
        <strain evidence="2">DSM 109919</strain>
        <strain evidence="3">DSM 109920</strain>
    </source>
</reference>
<dbReference type="PRINTS" id="PR00598">
    <property type="entry name" value="HTHMARR"/>
</dbReference>
<dbReference type="PANTHER" id="PTHR33164">
    <property type="entry name" value="TRANSCRIPTIONAL REGULATOR, MARR FAMILY"/>
    <property type="match status" value="1"/>
</dbReference>
<dbReference type="SMART" id="SM00347">
    <property type="entry name" value="HTH_MARR"/>
    <property type="match status" value="1"/>
</dbReference>
<dbReference type="Gene3D" id="1.10.10.10">
    <property type="entry name" value="Winged helix-like DNA-binding domain superfamily/Winged helix DNA-binding domain"/>
    <property type="match status" value="1"/>
</dbReference>
<gene>
    <name evidence="2" type="ORF">P4G45_08575</name>
    <name evidence="3" type="ORF">P8936_09040</name>
</gene>
<dbReference type="InterPro" id="IPR039422">
    <property type="entry name" value="MarR/SlyA-like"/>
</dbReference>
<dbReference type="GO" id="GO:0003700">
    <property type="term" value="F:DNA-binding transcription factor activity"/>
    <property type="evidence" value="ECO:0007669"/>
    <property type="project" value="InterPro"/>
</dbReference>
<dbReference type="PANTHER" id="PTHR33164:SF101">
    <property type="entry name" value="TRANSCRIPTIONAL REPRESSOR MPRA"/>
    <property type="match status" value="1"/>
</dbReference>
<dbReference type="InterPro" id="IPR036388">
    <property type="entry name" value="WH-like_DNA-bd_sf"/>
</dbReference>
<accession>A0AAU7D3C8</accession>